<dbReference type="EMBL" id="CP012672">
    <property type="protein sequence ID" value="AUX32194.1"/>
    <property type="molecule type" value="Genomic_DNA"/>
</dbReference>
<keyword evidence="1" id="KW-1133">Transmembrane helix</keyword>
<proteinExistence type="predicted"/>
<reference evidence="3 4" key="1">
    <citation type="submission" date="2015-09" db="EMBL/GenBank/DDBJ databases">
        <title>Sorangium comparison.</title>
        <authorList>
            <person name="Zaburannyi N."/>
            <person name="Bunk B."/>
            <person name="Overmann J."/>
            <person name="Mueller R."/>
        </authorList>
    </citation>
    <scope>NUCLEOTIDE SEQUENCE [LARGE SCALE GENOMIC DNA]</scope>
    <source>
        <strain evidence="3 4">So ce836</strain>
    </source>
</reference>
<feature type="chain" id="PRO_5020460562" description="PEGA domain-containing protein" evidence="2">
    <location>
        <begin position="35"/>
        <end position="337"/>
    </location>
</feature>
<evidence type="ECO:0000313" key="3">
    <source>
        <dbReference type="EMBL" id="AUX32194.1"/>
    </source>
</evidence>
<dbReference type="RefSeq" id="WP_129575843.1">
    <property type="nucleotide sequence ID" value="NZ_CP012672.1"/>
</dbReference>
<keyword evidence="1" id="KW-0812">Transmembrane</keyword>
<feature type="signal peptide" evidence="2">
    <location>
        <begin position="1"/>
        <end position="34"/>
    </location>
</feature>
<dbReference type="Proteomes" id="UP000295497">
    <property type="component" value="Chromosome"/>
</dbReference>
<evidence type="ECO:0000256" key="1">
    <source>
        <dbReference type="SAM" id="Phobius"/>
    </source>
</evidence>
<evidence type="ECO:0008006" key="5">
    <source>
        <dbReference type="Google" id="ProtNLM"/>
    </source>
</evidence>
<name>A0A4P2QPS8_SORCE</name>
<evidence type="ECO:0000313" key="4">
    <source>
        <dbReference type="Proteomes" id="UP000295497"/>
    </source>
</evidence>
<sequence length="337" mass="36849">MTTTPKRSVRFVLSTAQLLLSIALVPLCAGPARAEEAPPGPWHQGVSEERKQRAQALFEEARELHRRAMLAEARAKYEEALAVWEQPELRLYLGRVLKLMGLPLLAHENLRLALRWGPGSLDAEKEQEARAAMRALVERELAAIEIRCDEPGAVVLMDGQPWFVGPDVERRMVMPGEHVITARKDGYSTVVKPILVFAGKEASGRVALSADTVVSRPRWATWLPWATLGAGAALGVAGGALMWHADTDHDDAHRRIRDGCVPTCAAFDRDAYDRSVLENRLWIGALVAGGATVITGTVLLFMNRPEAHRAPDRGGVTIELRPAASLEGAMLSGRVVF</sequence>
<dbReference type="AlphaFoldDB" id="A0A4P2QPS8"/>
<dbReference type="InterPro" id="IPR011990">
    <property type="entry name" value="TPR-like_helical_dom_sf"/>
</dbReference>
<organism evidence="3 4">
    <name type="scientific">Sorangium cellulosum</name>
    <name type="common">Polyangium cellulosum</name>
    <dbReference type="NCBI Taxonomy" id="56"/>
    <lineage>
        <taxon>Bacteria</taxon>
        <taxon>Pseudomonadati</taxon>
        <taxon>Myxococcota</taxon>
        <taxon>Polyangia</taxon>
        <taxon>Polyangiales</taxon>
        <taxon>Polyangiaceae</taxon>
        <taxon>Sorangium</taxon>
    </lineage>
</organism>
<keyword evidence="2" id="KW-0732">Signal</keyword>
<accession>A0A4P2QPS8</accession>
<dbReference type="SUPFAM" id="SSF48452">
    <property type="entry name" value="TPR-like"/>
    <property type="match status" value="1"/>
</dbReference>
<evidence type="ECO:0000256" key="2">
    <source>
        <dbReference type="SAM" id="SignalP"/>
    </source>
</evidence>
<feature type="transmembrane region" description="Helical" evidence="1">
    <location>
        <begin position="281"/>
        <end position="302"/>
    </location>
</feature>
<protein>
    <recommendedName>
        <fullName evidence="5">PEGA domain-containing protein</fullName>
    </recommendedName>
</protein>
<gene>
    <name evidence="3" type="ORF">SOCE836_043310</name>
</gene>
<keyword evidence="1" id="KW-0472">Membrane</keyword>